<evidence type="ECO:0000313" key="7">
    <source>
        <dbReference type="Proteomes" id="UP001169823"/>
    </source>
</evidence>
<dbReference type="NCBIfam" id="TIGR00444">
    <property type="entry name" value="mazG"/>
    <property type="match status" value="1"/>
</dbReference>
<dbReference type="Pfam" id="PF03819">
    <property type="entry name" value="MazG"/>
    <property type="match status" value="1"/>
</dbReference>
<evidence type="ECO:0000256" key="3">
    <source>
        <dbReference type="ARBA" id="ARBA00066372"/>
    </source>
</evidence>
<dbReference type="CDD" id="cd11529">
    <property type="entry name" value="NTP-PPase_MazG_Cterm"/>
    <property type="match status" value="1"/>
</dbReference>
<gene>
    <name evidence="6" type="primary">mazG</name>
    <name evidence="6" type="ORF">Q4494_02105</name>
</gene>
<dbReference type="FunFam" id="1.10.287.1080:FF:000003">
    <property type="entry name" value="Nucleoside triphosphate pyrophosphohydrolase"/>
    <property type="match status" value="1"/>
</dbReference>
<dbReference type="SUPFAM" id="SSF101386">
    <property type="entry name" value="all-alpha NTP pyrophosphatases"/>
    <property type="match status" value="2"/>
</dbReference>
<proteinExistence type="inferred from homology"/>
<dbReference type="AlphaFoldDB" id="A0AAW7XSP1"/>
<dbReference type="Proteomes" id="UP001169823">
    <property type="component" value="Unassembled WGS sequence"/>
</dbReference>
<dbReference type="EC" id="3.6.1.8" evidence="3"/>
<organism evidence="6 7">
    <name type="scientific">Celeribacter halophilus</name>
    <dbReference type="NCBI Taxonomy" id="576117"/>
    <lineage>
        <taxon>Bacteria</taxon>
        <taxon>Pseudomonadati</taxon>
        <taxon>Pseudomonadota</taxon>
        <taxon>Alphaproteobacteria</taxon>
        <taxon>Rhodobacterales</taxon>
        <taxon>Roseobacteraceae</taxon>
        <taxon>Celeribacter</taxon>
    </lineage>
</organism>
<dbReference type="GO" id="GO:0046047">
    <property type="term" value="P:TTP catabolic process"/>
    <property type="evidence" value="ECO:0007669"/>
    <property type="project" value="TreeGrafter"/>
</dbReference>
<dbReference type="FunFam" id="1.10.287.1080:FF:000001">
    <property type="entry name" value="Nucleoside triphosphate pyrophosphohydrolase"/>
    <property type="match status" value="1"/>
</dbReference>
<comment type="similarity">
    <text evidence="2">Belongs to the nucleoside triphosphate pyrophosphohydrolase family.</text>
</comment>
<dbReference type="InterPro" id="IPR048011">
    <property type="entry name" value="NTP-PPase_MazG-like_C"/>
</dbReference>
<dbReference type="GO" id="GO:0006950">
    <property type="term" value="P:response to stress"/>
    <property type="evidence" value="ECO:0007669"/>
    <property type="project" value="UniProtKB-ARBA"/>
</dbReference>
<accession>A0AAW7XSP1</accession>
<evidence type="ECO:0000313" key="6">
    <source>
        <dbReference type="EMBL" id="MDO6455858.1"/>
    </source>
</evidence>
<dbReference type="GO" id="GO:0006203">
    <property type="term" value="P:dGTP catabolic process"/>
    <property type="evidence" value="ECO:0007669"/>
    <property type="project" value="TreeGrafter"/>
</dbReference>
<dbReference type="InterPro" id="IPR048015">
    <property type="entry name" value="NTP-PPase_MazG-like_N"/>
</dbReference>
<dbReference type="GO" id="GO:0046081">
    <property type="term" value="P:dUTP catabolic process"/>
    <property type="evidence" value="ECO:0007669"/>
    <property type="project" value="TreeGrafter"/>
</dbReference>
<dbReference type="CDD" id="cd11528">
    <property type="entry name" value="NTP-PPase_MazG_Nterm"/>
    <property type="match status" value="1"/>
</dbReference>
<dbReference type="GO" id="GO:0046061">
    <property type="term" value="P:dATP catabolic process"/>
    <property type="evidence" value="ECO:0007669"/>
    <property type="project" value="TreeGrafter"/>
</dbReference>
<dbReference type="PANTHER" id="PTHR30522">
    <property type="entry name" value="NUCLEOSIDE TRIPHOSPHATE PYROPHOSPHOHYDROLASE"/>
    <property type="match status" value="1"/>
</dbReference>
<dbReference type="NCBIfam" id="NF007113">
    <property type="entry name" value="PRK09562.1"/>
    <property type="match status" value="1"/>
</dbReference>
<dbReference type="RefSeq" id="WP_303479403.1">
    <property type="nucleotide sequence ID" value="NZ_JAUOPJ010000001.1"/>
</dbReference>
<comment type="caution">
    <text evidence="6">The sequence shown here is derived from an EMBL/GenBank/DDBJ whole genome shotgun (WGS) entry which is preliminary data.</text>
</comment>
<dbReference type="InterPro" id="IPR004518">
    <property type="entry name" value="MazG-like_dom"/>
</dbReference>
<sequence>MTQDPIHDVPAGIEQLLEIMRRLRDPEGGCPWDIEQDFATISPYTIEEAYEVDDAIARGDMEDLKSELGDLLFQSVFQAQIAADKGLFDFHDVAQTIAAKMISRHPHVFGDESNQKSPEQQTVDWEKEKAKERARRGETRVLDGVAMGLPALMRAQKLQKRAARVGFDWPDASHVLDKIREEAAELEEARDTLTQAEVFEEFGDLLFVVVNLGRHLGVDAEEALRSCNAKFTRRFNAVEDALSARGKAPQDSDLAEMDALWDQAKEAEKRAKT</sequence>
<dbReference type="GO" id="GO:0046052">
    <property type="term" value="P:UTP catabolic process"/>
    <property type="evidence" value="ECO:0007669"/>
    <property type="project" value="TreeGrafter"/>
</dbReference>
<dbReference type="EMBL" id="JAUOPJ010000001">
    <property type="protein sequence ID" value="MDO6455858.1"/>
    <property type="molecule type" value="Genomic_DNA"/>
</dbReference>
<protein>
    <recommendedName>
        <fullName evidence="4">Nucleoside triphosphate pyrophosphohydrolase</fullName>
        <ecNumber evidence="3">3.6.1.8</ecNumber>
    </recommendedName>
</protein>
<dbReference type="GO" id="GO:0046076">
    <property type="term" value="P:dTTP catabolic process"/>
    <property type="evidence" value="ECO:0007669"/>
    <property type="project" value="TreeGrafter"/>
</dbReference>
<dbReference type="Gene3D" id="1.10.287.1080">
    <property type="entry name" value="MazG-like"/>
    <property type="match status" value="2"/>
</dbReference>
<feature type="domain" description="NTP pyrophosphohydrolase MazG-like" evidence="5">
    <location>
        <begin position="36"/>
        <end position="109"/>
    </location>
</feature>
<dbReference type="InterPro" id="IPR011551">
    <property type="entry name" value="NTP_PyrPHydrolase_MazG"/>
</dbReference>
<dbReference type="PANTHER" id="PTHR30522:SF0">
    <property type="entry name" value="NUCLEOSIDE TRIPHOSPHATE PYROPHOSPHOHYDROLASE"/>
    <property type="match status" value="1"/>
</dbReference>
<dbReference type="InterPro" id="IPR021130">
    <property type="entry name" value="PRib-ATP_PPHydrolase-like"/>
</dbReference>
<comment type="catalytic activity">
    <reaction evidence="1">
        <text>ATP + H2O = AMP + diphosphate + H(+)</text>
        <dbReference type="Rhea" id="RHEA:14245"/>
        <dbReference type="ChEBI" id="CHEBI:15377"/>
        <dbReference type="ChEBI" id="CHEBI:15378"/>
        <dbReference type="ChEBI" id="CHEBI:30616"/>
        <dbReference type="ChEBI" id="CHEBI:33019"/>
        <dbReference type="ChEBI" id="CHEBI:456215"/>
        <dbReference type="EC" id="3.6.1.8"/>
    </reaction>
</comment>
<evidence type="ECO:0000256" key="4">
    <source>
        <dbReference type="ARBA" id="ARBA00074799"/>
    </source>
</evidence>
<keyword evidence="6" id="KW-0378">Hydrolase</keyword>
<dbReference type="GO" id="GO:0047693">
    <property type="term" value="F:ATP diphosphatase activity"/>
    <property type="evidence" value="ECO:0007669"/>
    <property type="project" value="UniProtKB-EC"/>
</dbReference>
<dbReference type="Pfam" id="PF01503">
    <property type="entry name" value="PRA-PH"/>
    <property type="match status" value="1"/>
</dbReference>
<evidence type="ECO:0000256" key="2">
    <source>
        <dbReference type="ARBA" id="ARBA00061115"/>
    </source>
</evidence>
<evidence type="ECO:0000259" key="5">
    <source>
        <dbReference type="Pfam" id="PF03819"/>
    </source>
</evidence>
<name>A0AAW7XSP1_9RHOB</name>
<reference evidence="6" key="1">
    <citation type="submission" date="2023-07" db="EMBL/GenBank/DDBJ databases">
        <title>Genome content predicts the carbon catabolic preferences of heterotrophic bacteria.</title>
        <authorList>
            <person name="Gralka M."/>
        </authorList>
    </citation>
    <scope>NUCLEOTIDE SEQUENCE</scope>
    <source>
        <strain evidence="6">I2M02</strain>
    </source>
</reference>
<evidence type="ECO:0000256" key="1">
    <source>
        <dbReference type="ARBA" id="ARBA00052141"/>
    </source>
</evidence>